<organism evidence="1">
    <name type="scientific">freshwater metagenome</name>
    <dbReference type="NCBI Taxonomy" id="449393"/>
    <lineage>
        <taxon>unclassified sequences</taxon>
        <taxon>metagenomes</taxon>
        <taxon>ecological metagenomes</taxon>
    </lineage>
</organism>
<dbReference type="InterPro" id="IPR013324">
    <property type="entry name" value="RNA_pol_sigma_r3/r4-like"/>
</dbReference>
<dbReference type="AlphaFoldDB" id="A0A6J6FYP4"/>
<dbReference type="SUPFAM" id="SSF88659">
    <property type="entry name" value="Sigma3 and sigma4 domains of RNA polymerase sigma factors"/>
    <property type="match status" value="1"/>
</dbReference>
<sequence>MANFFDLDVSFDGDEPDLSKIPADKLEAAVEELPEALRDVARGLLIEKRTMSDVSQALGIRQGELVSRLHRAMLSISMSLMGDGRPH</sequence>
<reference evidence="1" key="1">
    <citation type="submission" date="2020-05" db="EMBL/GenBank/DDBJ databases">
        <authorList>
            <person name="Chiriac C."/>
            <person name="Salcher M."/>
            <person name="Ghai R."/>
            <person name="Kavagutti S V."/>
        </authorList>
    </citation>
    <scope>NUCLEOTIDE SEQUENCE</scope>
</reference>
<dbReference type="Gene3D" id="1.10.10.10">
    <property type="entry name" value="Winged helix-like DNA-binding domain superfamily/Winged helix DNA-binding domain"/>
    <property type="match status" value="1"/>
</dbReference>
<dbReference type="EMBL" id="CAEZUE010000080">
    <property type="protein sequence ID" value="CAB4594182.1"/>
    <property type="molecule type" value="Genomic_DNA"/>
</dbReference>
<dbReference type="InterPro" id="IPR036388">
    <property type="entry name" value="WH-like_DNA-bd_sf"/>
</dbReference>
<accession>A0A6J6FYP4</accession>
<gene>
    <name evidence="1" type="ORF">UFOPK1788_00697</name>
</gene>
<proteinExistence type="predicted"/>
<evidence type="ECO:0000313" key="1">
    <source>
        <dbReference type="EMBL" id="CAB4594182.1"/>
    </source>
</evidence>
<name>A0A6J6FYP4_9ZZZZ</name>
<protein>
    <submittedName>
        <fullName evidence="1">Unannotated protein</fullName>
    </submittedName>
</protein>